<dbReference type="Proteomes" id="UP000252107">
    <property type="component" value="Unassembled WGS sequence"/>
</dbReference>
<evidence type="ECO:0000259" key="7">
    <source>
        <dbReference type="Pfam" id="PF10412"/>
    </source>
</evidence>
<evidence type="ECO:0000256" key="1">
    <source>
        <dbReference type="ARBA" id="ARBA00004651"/>
    </source>
</evidence>
<evidence type="ECO:0000256" key="3">
    <source>
        <dbReference type="ARBA" id="ARBA00022692"/>
    </source>
</evidence>
<keyword evidence="4 6" id="KW-1133">Transmembrane helix</keyword>
<dbReference type="InterPro" id="IPR051539">
    <property type="entry name" value="T4SS-coupling_protein"/>
</dbReference>
<sequence>MFGQNQQQPDPSALLGLGIAFFFGAVAYGIAKISGPVFPIMLCAIYVSSIATSKKLALKIGLAISVIELLLTPFIGWQNFWSYNLILGFVLAVIPERLVSGVVRGSQLQTPKELQKQLRHKEQLMQRKQKSPPNILPRLEIADIQLPDDLAPLSFMFLGSPGSGKTQAILKMLSIMRDRPDYRVICLDRSGEILEKFGDRDTLIYNPRDSRTVHWSHRSEGIEFETIAAGLIPPNPDAKDPFWNEAAKGLLSDLYAQTYNNSEVWEMIALRPLQDLKDLLTGTLSATYLEAENTAAGIKSSAINYLRFYKVLADNQATADFSWSRWGREDDNRWIFLPIFENEAELFKPLYTMAFSLMLRGLLSNENHQIKTVICIDELSALGKLVGLERLLAEGRKFSGIGMLGTQLTGQIANIYGEYGMQTILQGCCTKLILNCRDYSTAELCSKLIGGQERLETTHGKSSNGWFSETRSVNQQIRETFAVLPSELQALPPLEGYLLIADGTKPARVRVTPTDYPLKASRFVDAAI</sequence>
<dbReference type="GO" id="GO:0005886">
    <property type="term" value="C:plasma membrane"/>
    <property type="evidence" value="ECO:0007669"/>
    <property type="project" value="UniProtKB-SubCell"/>
</dbReference>
<evidence type="ECO:0000313" key="8">
    <source>
        <dbReference type="EMBL" id="RCJ19218.1"/>
    </source>
</evidence>
<dbReference type="InterPro" id="IPR027417">
    <property type="entry name" value="P-loop_NTPase"/>
</dbReference>
<feature type="transmembrane region" description="Helical" evidence="6">
    <location>
        <begin position="12"/>
        <end position="31"/>
    </location>
</feature>
<dbReference type="InterPro" id="IPR019476">
    <property type="entry name" value="T4SS_TraD_DNA-bd"/>
</dbReference>
<dbReference type="PANTHER" id="PTHR37937">
    <property type="entry name" value="CONJUGATIVE TRANSFER: DNA TRANSPORT"/>
    <property type="match status" value="1"/>
</dbReference>
<proteinExistence type="predicted"/>
<feature type="transmembrane region" description="Helical" evidence="6">
    <location>
        <begin position="37"/>
        <end position="53"/>
    </location>
</feature>
<evidence type="ECO:0000256" key="6">
    <source>
        <dbReference type="SAM" id="Phobius"/>
    </source>
</evidence>
<keyword evidence="9" id="KW-1185">Reference proteome</keyword>
<dbReference type="Gene3D" id="3.40.50.300">
    <property type="entry name" value="P-loop containing nucleotide triphosphate hydrolases"/>
    <property type="match status" value="2"/>
</dbReference>
<evidence type="ECO:0000256" key="4">
    <source>
        <dbReference type="ARBA" id="ARBA00022989"/>
    </source>
</evidence>
<comment type="subcellular location">
    <subcellularLocation>
        <location evidence="1">Cell membrane</location>
        <topology evidence="1">Multi-pass membrane protein</topology>
    </subcellularLocation>
</comment>
<name>A0A367Q4X9_9NOSO</name>
<evidence type="ECO:0000256" key="2">
    <source>
        <dbReference type="ARBA" id="ARBA00022475"/>
    </source>
</evidence>
<protein>
    <recommendedName>
        <fullName evidence="7">Type IV secretion system coupling protein TraD DNA-binding domain-containing protein</fullName>
    </recommendedName>
</protein>
<keyword evidence="2" id="KW-1003">Cell membrane</keyword>
<dbReference type="CDD" id="cd01127">
    <property type="entry name" value="TrwB_TraG_TraD_VirD4"/>
    <property type="match status" value="1"/>
</dbReference>
<comment type="caution">
    <text evidence="8">The sequence shown here is derived from an EMBL/GenBank/DDBJ whole genome shotgun (WGS) entry which is preliminary data.</text>
</comment>
<dbReference type="AlphaFoldDB" id="A0A367Q4X9"/>
<organism evidence="8 9">
    <name type="scientific">Nostoc minutum NIES-26</name>
    <dbReference type="NCBI Taxonomy" id="1844469"/>
    <lineage>
        <taxon>Bacteria</taxon>
        <taxon>Bacillati</taxon>
        <taxon>Cyanobacteriota</taxon>
        <taxon>Cyanophyceae</taxon>
        <taxon>Nostocales</taxon>
        <taxon>Nostocaceae</taxon>
        <taxon>Nostoc</taxon>
    </lineage>
</organism>
<feature type="transmembrane region" description="Helical" evidence="6">
    <location>
        <begin position="60"/>
        <end position="77"/>
    </location>
</feature>
<dbReference type="EMBL" id="LXQD01000342">
    <property type="protein sequence ID" value="RCJ19218.1"/>
    <property type="molecule type" value="Genomic_DNA"/>
</dbReference>
<evidence type="ECO:0000256" key="5">
    <source>
        <dbReference type="ARBA" id="ARBA00023136"/>
    </source>
</evidence>
<keyword evidence="3 6" id="KW-0812">Transmembrane</keyword>
<accession>A0A367Q4X9</accession>
<keyword evidence="5 6" id="KW-0472">Membrane</keyword>
<evidence type="ECO:0000313" key="9">
    <source>
        <dbReference type="Proteomes" id="UP000252107"/>
    </source>
</evidence>
<reference evidence="8" key="1">
    <citation type="submission" date="2016-04" db="EMBL/GenBank/DDBJ databases">
        <authorList>
            <person name="Tabuchi Yagui T.R."/>
        </authorList>
    </citation>
    <scope>NUCLEOTIDE SEQUENCE [LARGE SCALE GENOMIC DNA]</scope>
    <source>
        <strain evidence="8">NIES-26</strain>
    </source>
</reference>
<feature type="domain" description="Type IV secretion system coupling protein TraD DNA-binding" evidence="7">
    <location>
        <begin position="138"/>
        <end position="511"/>
    </location>
</feature>
<dbReference type="Pfam" id="PF10412">
    <property type="entry name" value="TrwB_AAD_bind"/>
    <property type="match status" value="1"/>
</dbReference>
<dbReference type="PANTHER" id="PTHR37937:SF1">
    <property type="entry name" value="CONJUGATIVE TRANSFER: DNA TRANSPORT"/>
    <property type="match status" value="1"/>
</dbReference>
<dbReference type="SUPFAM" id="SSF52540">
    <property type="entry name" value="P-loop containing nucleoside triphosphate hydrolases"/>
    <property type="match status" value="1"/>
</dbReference>
<gene>
    <name evidence="8" type="ORF">A6770_32165</name>
</gene>